<protein>
    <submittedName>
        <fullName evidence="3">Transport-associated periplasmic or secreted lipoprotein</fullName>
    </submittedName>
</protein>
<name>B4RC11_PHEZH</name>
<dbReference type="STRING" id="450851.PHZ_c3395"/>
<evidence type="ECO:0000313" key="3">
    <source>
        <dbReference type="EMBL" id="ACG79804.1"/>
    </source>
</evidence>
<dbReference type="InterPro" id="IPR051686">
    <property type="entry name" value="Lipoprotein_DolP"/>
</dbReference>
<evidence type="ECO:0000256" key="1">
    <source>
        <dbReference type="SAM" id="MobiDB-lite"/>
    </source>
</evidence>
<accession>B4RC11</accession>
<dbReference type="Gene3D" id="3.30.1340.30">
    <property type="match status" value="1"/>
</dbReference>
<evidence type="ECO:0000259" key="2">
    <source>
        <dbReference type="PROSITE" id="PS50914"/>
    </source>
</evidence>
<sequence>MRTGYLADRPTTCLSDQGRSRSARPTPLASPRPRPGRSPPHTPSRAGPGTAARLACSPPEPERRRDMARPGDRDTPHDNRSEGGQATRETGGGYSGPPGYGRGYGRDFGGGGLNQGFDGSWGQGYGGSVAPTDYREGFGGEAYGGGMSGDDYQRSFGGRGEDFGADDRTWIDRRADERSAPDSGPHSGKGPKGWARTDGRVREQVCERLMEDRLLDAREVEVAVEGGVVTLRGEVPGASDPQLAEMLTRETPGVREVRNEIVHRPGPRRPL</sequence>
<feature type="domain" description="BON" evidence="2">
    <location>
        <begin position="197"/>
        <end position="265"/>
    </location>
</feature>
<feature type="compositionally biased region" description="Pro residues" evidence="1">
    <location>
        <begin position="28"/>
        <end position="42"/>
    </location>
</feature>
<proteinExistence type="predicted"/>
<dbReference type="InterPro" id="IPR007055">
    <property type="entry name" value="BON_dom"/>
</dbReference>
<feature type="region of interest" description="Disordered" evidence="1">
    <location>
        <begin position="1"/>
        <end position="200"/>
    </location>
</feature>
<feature type="compositionally biased region" description="Gly residues" evidence="1">
    <location>
        <begin position="90"/>
        <end position="127"/>
    </location>
</feature>
<evidence type="ECO:0000313" key="4">
    <source>
        <dbReference type="Proteomes" id="UP000001868"/>
    </source>
</evidence>
<feature type="compositionally biased region" description="Basic and acidic residues" evidence="1">
    <location>
        <begin position="60"/>
        <end position="81"/>
    </location>
</feature>
<dbReference type="PROSITE" id="PS50914">
    <property type="entry name" value="BON"/>
    <property type="match status" value="1"/>
</dbReference>
<feature type="compositionally biased region" description="Basic and acidic residues" evidence="1">
    <location>
        <begin position="159"/>
        <end position="180"/>
    </location>
</feature>
<keyword evidence="3" id="KW-0449">Lipoprotein</keyword>
<gene>
    <name evidence="3" type="ordered locus">PHZ_c3395</name>
</gene>
<dbReference type="KEGG" id="pzu:PHZ_c3395"/>
<reference evidence="3 4" key="1">
    <citation type="journal article" date="2008" name="BMC Genomics">
        <title>Complete genome of Phenylobacterium zucineum - a novel facultative intracellular bacterium isolated from human erythroleukemia cell line K562.</title>
        <authorList>
            <person name="Luo Y."/>
            <person name="Xu X."/>
            <person name="Ding Z."/>
            <person name="Liu Z."/>
            <person name="Zhang B."/>
            <person name="Yan Z."/>
            <person name="Sun J."/>
            <person name="Hu S."/>
            <person name="Hu X."/>
        </authorList>
    </citation>
    <scope>NUCLEOTIDE SEQUENCE [LARGE SCALE GENOMIC DNA]</scope>
    <source>
        <strain evidence="3 4">HLK1</strain>
    </source>
</reference>
<dbReference type="PANTHER" id="PTHR34606">
    <property type="entry name" value="BON DOMAIN-CONTAINING PROTEIN"/>
    <property type="match status" value="1"/>
</dbReference>
<dbReference type="HOGENOM" id="CLU_1026188_0_0_5"/>
<dbReference type="EMBL" id="CP000747">
    <property type="protein sequence ID" value="ACG79804.1"/>
    <property type="molecule type" value="Genomic_DNA"/>
</dbReference>
<dbReference type="eggNOG" id="COG2823">
    <property type="taxonomic scope" value="Bacteria"/>
</dbReference>
<feature type="compositionally biased region" description="Gly residues" evidence="1">
    <location>
        <begin position="139"/>
        <end position="148"/>
    </location>
</feature>
<dbReference type="Pfam" id="PF04972">
    <property type="entry name" value="BON"/>
    <property type="match status" value="1"/>
</dbReference>
<dbReference type="Proteomes" id="UP000001868">
    <property type="component" value="Chromosome"/>
</dbReference>
<keyword evidence="4" id="KW-1185">Reference proteome</keyword>
<dbReference type="AlphaFoldDB" id="B4RC11"/>
<organism evidence="3 4">
    <name type="scientific">Phenylobacterium zucineum (strain HLK1)</name>
    <dbReference type="NCBI Taxonomy" id="450851"/>
    <lineage>
        <taxon>Bacteria</taxon>
        <taxon>Pseudomonadati</taxon>
        <taxon>Pseudomonadota</taxon>
        <taxon>Alphaproteobacteria</taxon>
        <taxon>Caulobacterales</taxon>
        <taxon>Caulobacteraceae</taxon>
        <taxon>Phenylobacterium</taxon>
    </lineage>
</organism>
<dbReference type="PANTHER" id="PTHR34606:SF15">
    <property type="entry name" value="BON DOMAIN-CONTAINING PROTEIN"/>
    <property type="match status" value="1"/>
</dbReference>